<dbReference type="SUPFAM" id="SSF56219">
    <property type="entry name" value="DNase I-like"/>
    <property type="match status" value="1"/>
</dbReference>
<evidence type="ECO:0000259" key="14">
    <source>
        <dbReference type="PROSITE" id="PS51999"/>
    </source>
</evidence>
<evidence type="ECO:0000256" key="12">
    <source>
        <dbReference type="PROSITE-ProRule" id="PRU01343"/>
    </source>
</evidence>
<evidence type="ECO:0000256" key="10">
    <source>
        <dbReference type="PIRSR" id="PIRSR604808-2"/>
    </source>
</evidence>
<evidence type="ECO:0000256" key="11">
    <source>
        <dbReference type="PIRSR" id="PIRSR604808-3"/>
    </source>
</evidence>
<feature type="site" description="Transition state stabilizer" evidence="11">
    <location>
        <position position="230"/>
    </location>
</feature>
<keyword evidence="5" id="KW-0378">Hydrolase</keyword>
<feature type="binding site" evidence="10">
    <location>
        <position position="230"/>
    </location>
    <ligand>
        <name>Mg(2+)</name>
        <dbReference type="ChEBI" id="CHEBI:18420"/>
        <label>1</label>
    </ligand>
</feature>
<keyword evidence="8" id="KW-0539">Nucleus</keyword>
<feature type="site" description="Interaction with DNA substrate" evidence="11">
    <location>
        <position position="347"/>
    </location>
</feature>
<feature type="active site" description="Proton donor/acceptor" evidence="9">
    <location>
        <position position="228"/>
    </location>
</feature>
<feature type="site" description="Important for catalytic activity" evidence="11">
    <location>
        <position position="321"/>
    </location>
</feature>
<dbReference type="EMBL" id="JAACJM010000004">
    <property type="protein sequence ID" value="KAF5373154.1"/>
    <property type="molecule type" value="Genomic_DNA"/>
</dbReference>
<feature type="compositionally biased region" description="Low complexity" evidence="13">
    <location>
        <begin position="517"/>
        <end position="531"/>
    </location>
</feature>
<keyword evidence="16" id="KW-1185">Reference proteome</keyword>
<feature type="compositionally biased region" description="Polar residues" evidence="13">
    <location>
        <begin position="495"/>
        <end position="513"/>
    </location>
</feature>
<dbReference type="GO" id="GO:0003906">
    <property type="term" value="F:DNA-(apurinic or apyrimidinic site) endonuclease activity"/>
    <property type="evidence" value="ECO:0007669"/>
    <property type="project" value="TreeGrafter"/>
</dbReference>
<dbReference type="GO" id="GO:0008081">
    <property type="term" value="F:phosphoric diester hydrolase activity"/>
    <property type="evidence" value="ECO:0007669"/>
    <property type="project" value="TreeGrafter"/>
</dbReference>
<evidence type="ECO:0000256" key="3">
    <source>
        <dbReference type="ARBA" id="ARBA00022723"/>
    </source>
</evidence>
<sequence length="754" mass="84186">MQRVNVENSSKNGIRTVPQYHPWNTLNSFDDILNYLEADIINFQEVKQARNALPKNVAIPPSYDSFFSFPIHKNGYSGVATYTRMETVVPLKAEEGITGLLHFSSGEGRRRNGKQPKLVLTREERVSSPDSSYPGLSGVDDNSDDEGHPANSLPRSESDLKLLDAEGRTLVLDFGLFVLINVYCPNDGSADETDSNNRIRFKTDFHNVLEARIKSLIREGREVILVGDLNACATINDHCEGEIIVKRVTRERQFRDGEDMDPEEIFWEEKQWRRWLRDLIIGEKKCFVDVTRVYHPERKEMYTCWNTKLSARDSNYGTRIDYILVTPNLLPWIKFSDIQPQIKGSDHCPVFVDFHHEREIDGRIVKLRDLLVPSQLSQNVKRDPPRLAARFWDEYSGKQRVLDSFFKSTTAKKQITKGKSATISVPDPSPRNTDQSLVSVTSTTQVTNTISVALSEDPIPLAIPSSSLDSESGVPSLKRPRSPSSDLAVSEASPIATQSKKVRNFSNSMSQTMPAAIPSQSKSSFSKISISPKEEEEKPKKLKAGQAKLSGFFTAPATGKGKGKQKEGSTGVKKGKTSSKGKIKSDLNPGRMEVDLTMEDADMDDAVSLTPSTDPPDDTTSQEDADYRLALALSQESVTSSSTSSLPPPTPSDSSNKSTRKPKPRPSNADSGAAWKMLLTRPPPPRCTVHNEEAREFTVNKAGVNKGRSFWVCSRPVGPGYDKGRSDRPREEVDPKYKCSFFMWSSDWKKEPKK</sequence>
<keyword evidence="6" id="KW-0862">Zinc</keyword>
<evidence type="ECO:0000256" key="7">
    <source>
        <dbReference type="ARBA" id="ARBA00022842"/>
    </source>
</evidence>
<comment type="caution">
    <text evidence="15">The sequence shown here is derived from an EMBL/GenBank/DDBJ whole genome shotgun (WGS) entry which is preliminary data.</text>
</comment>
<dbReference type="Proteomes" id="UP000559256">
    <property type="component" value="Unassembled WGS sequence"/>
</dbReference>
<dbReference type="InterPro" id="IPR005135">
    <property type="entry name" value="Endo/exonuclease/phosphatase"/>
</dbReference>
<dbReference type="InterPro" id="IPR036691">
    <property type="entry name" value="Endo/exonu/phosph_ase_sf"/>
</dbReference>
<feature type="compositionally biased region" description="Acidic residues" evidence="13">
    <location>
        <begin position="596"/>
        <end position="605"/>
    </location>
</feature>
<dbReference type="OrthoDB" id="391817at2759"/>
<evidence type="ECO:0000256" key="6">
    <source>
        <dbReference type="ARBA" id="ARBA00022833"/>
    </source>
</evidence>
<dbReference type="AlphaFoldDB" id="A0A8H5GY79"/>
<evidence type="ECO:0000256" key="13">
    <source>
        <dbReference type="SAM" id="MobiDB-lite"/>
    </source>
</evidence>
<evidence type="ECO:0000256" key="1">
    <source>
        <dbReference type="ARBA" id="ARBA00007092"/>
    </source>
</evidence>
<reference evidence="15 16" key="1">
    <citation type="journal article" date="2020" name="ISME J.">
        <title>Uncovering the hidden diversity of litter-decomposition mechanisms in mushroom-forming fungi.</title>
        <authorList>
            <person name="Floudas D."/>
            <person name="Bentzer J."/>
            <person name="Ahren D."/>
            <person name="Johansson T."/>
            <person name="Persson P."/>
            <person name="Tunlid A."/>
        </authorList>
    </citation>
    <scope>NUCLEOTIDE SEQUENCE [LARGE SCALE GENOMIC DNA]</scope>
    <source>
        <strain evidence="15 16">CBS 291.85</strain>
    </source>
</reference>
<feature type="active site" evidence="9">
    <location>
        <position position="183"/>
    </location>
</feature>
<dbReference type="GO" id="GO:0005634">
    <property type="term" value="C:nucleus"/>
    <property type="evidence" value="ECO:0007669"/>
    <property type="project" value="TreeGrafter"/>
</dbReference>
<dbReference type="InterPro" id="IPR004808">
    <property type="entry name" value="AP_endonuc_1"/>
</dbReference>
<organism evidence="15 16">
    <name type="scientific">Tetrapyrgos nigripes</name>
    <dbReference type="NCBI Taxonomy" id="182062"/>
    <lineage>
        <taxon>Eukaryota</taxon>
        <taxon>Fungi</taxon>
        <taxon>Dikarya</taxon>
        <taxon>Basidiomycota</taxon>
        <taxon>Agaricomycotina</taxon>
        <taxon>Agaricomycetes</taxon>
        <taxon>Agaricomycetidae</taxon>
        <taxon>Agaricales</taxon>
        <taxon>Marasmiineae</taxon>
        <taxon>Marasmiaceae</taxon>
        <taxon>Tetrapyrgos</taxon>
    </lineage>
</organism>
<evidence type="ECO:0000313" key="15">
    <source>
        <dbReference type="EMBL" id="KAF5373154.1"/>
    </source>
</evidence>
<name>A0A8H5GY79_9AGAR</name>
<feature type="binding site" evidence="10">
    <location>
        <position position="346"/>
    </location>
    <ligand>
        <name>Mg(2+)</name>
        <dbReference type="ChEBI" id="CHEBI:18420"/>
        <label>1</label>
    </ligand>
</feature>
<dbReference type="PROSITE" id="PS51435">
    <property type="entry name" value="AP_NUCLEASE_F1_4"/>
    <property type="match status" value="1"/>
</dbReference>
<dbReference type="PANTHER" id="PTHR22748">
    <property type="entry name" value="AP ENDONUCLEASE"/>
    <property type="match status" value="1"/>
</dbReference>
<dbReference type="CDD" id="cd09088">
    <property type="entry name" value="Ape2-like_AP-endo"/>
    <property type="match status" value="1"/>
</dbReference>
<feature type="region of interest" description="Disordered" evidence="13">
    <location>
        <begin position="103"/>
        <end position="155"/>
    </location>
</feature>
<feature type="domain" description="GRF-type" evidence="14">
    <location>
        <begin position="687"/>
        <end position="748"/>
    </location>
</feature>
<gene>
    <name evidence="15" type="ORF">D9758_001779</name>
</gene>
<feature type="binding site" evidence="10">
    <location>
        <position position="45"/>
    </location>
    <ligand>
        <name>Mg(2+)</name>
        <dbReference type="ChEBI" id="CHEBI:18420"/>
        <label>1</label>
    </ligand>
</feature>
<feature type="region of interest" description="Disordered" evidence="13">
    <location>
        <begin position="463"/>
        <end position="690"/>
    </location>
</feature>
<dbReference type="PANTHER" id="PTHR22748:SF4">
    <property type="entry name" value="DNA-(APURINIC OR APYRIMIDINIC SITE) ENDONUCLEASE 2"/>
    <property type="match status" value="1"/>
</dbReference>
<keyword evidence="3 10" id="KW-0479">Metal-binding</keyword>
<dbReference type="Gene3D" id="3.60.10.10">
    <property type="entry name" value="Endonuclease/exonuclease/phosphatase"/>
    <property type="match status" value="1"/>
</dbReference>
<proteinExistence type="inferred from homology"/>
<keyword evidence="7 10" id="KW-0460">Magnesium</keyword>
<dbReference type="InterPro" id="IPR010666">
    <property type="entry name" value="Znf_GRF"/>
</dbReference>
<feature type="binding site" evidence="10">
    <location>
        <position position="347"/>
    </location>
    <ligand>
        <name>Mg(2+)</name>
        <dbReference type="ChEBI" id="CHEBI:18420"/>
        <label>1</label>
    </ligand>
</feature>
<comment type="similarity">
    <text evidence="1">Belongs to the DNA repair enzymes AP/ExoA family.</text>
</comment>
<feature type="active site" description="Proton acceptor" evidence="9">
    <location>
        <position position="347"/>
    </location>
</feature>
<feature type="binding site" evidence="10">
    <location>
        <position position="228"/>
    </location>
    <ligand>
        <name>Mg(2+)</name>
        <dbReference type="ChEBI" id="CHEBI:18420"/>
        <label>1</label>
    </ligand>
</feature>
<evidence type="ECO:0000256" key="2">
    <source>
        <dbReference type="ARBA" id="ARBA00013541"/>
    </source>
</evidence>
<feature type="compositionally biased region" description="Acidic residues" evidence="13">
    <location>
        <begin position="615"/>
        <end position="624"/>
    </location>
</feature>
<dbReference type="GO" id="GO:0008311">
    <property type="term" value="F:double-stranded DNA 3'-5' DNA exonuclease activity"/>
    <property type="evidence" value="ECO:0007669"/>
    <property type="project" value="TreeGrafter"/>
</dbReference>
<evidence type="ECO:0000256" key="5">
    <source>
        <dbReference type="ARBA" id="ARBA00022801"/>
    </source>
</evidence>
<feature type="compositionally biased region" description="Basic residues" evidence="13">
    <location>
        <begin position="573"/>
        <end position="582"/>
    </location>
</feature>
<dbReference type="PROSITE" id="PS51999">
    <property type="entry name" value="ZF_GRF"/>
    <property type="match status" value="1"/>
</dbReference>
<dbReference type="GO" id="GO:0006284">
    <property type="term" value="P:base-excision repair"/>
    <property type="evidence" value="ECO:0007669"/>
    <property type="project" value="TreeGrafter"/>
</dbReference>
<protein>
    <recommendedName>
        <fullName evidence="2">DNA-(apurinic or apyrimidinic site) endonuclease 2</fullName>
    </recommendedName>
</protein>
<keyword evidence="4 12" id="KW-0863">Zinc-finger</keyword>
<keyword evidence="10" id="KW-0464">Manganese</keyword>
<accession>A0A8H5GY79</accession>
<evidence type="ECO:0000313" key="16">
    <source>
        <dbReference type="Proteomes" id="UP000559256"/>
    </source>
</evidence>
<comment type="cofactor">
    <cofactor evidence="10">
        <name>Mg(2+)</name>
        <dbReference type="ChEBI" id="CHEBI:18420"/>
    </cofactor>
    <cofactor evidence="10">
        <name>Mn(2+)</name>
        <dbReference type="ChEBI" id="CHEBI:29035"/>
    </cofactor>
    <text evidence="10">Probably binds two magnesium or manganese ions per subunit.</text>
</comment>
<dbReference type="GO" id="GO:0008270">
    <property type="term" value="F:zinc ion binding"/>
    <property type="evidence" value="ECO:0007669"/>
    <property type="project" value="UniProtKB-KW"/>
</dbReference>
<dbReference type="Pfam" id="PF03372">
    <property type="entry name" value="Exo_endo_phos"/>
    <property type="match status" value="1"/>
</dbReference>
<evidence type="ECO:0000256" key="9">
    <source>
        <dbReference type="PIRSR" id="PIRSR604808-1"/>
    </source>
</evidence>
<evidence type="ECO:0000256" key="8">
    <source>
        <dbReference type="ARBA" id="ARBA00023242"/>
    </source>
</evidence>
<evidence type="ECO:0000256" key="4">
    <source>
        <dbReference type="ARBA" id="ARBA00022771"/>
    </source>
</evidence>